<sequence>MEAGADHAICRCGKAALWRCLGCIGSLPICAHCLRDAHRLLPFHRVEFWSGKCWRAAWLRTVDVQVHLGHGGAPCSFLRDVTRNPAESNRASDTAATSSPETRKPRHGSTLMMVIVDTSGIHELPVVFCGCPNAPTRDIQLLRMGLYPATSRRPQTAFTFRLLDDHLLTNKECKIPALSYYSRLRRITSETFPHMVPDRYRDLLRVSRQWRNLRARRQAGIGYPGVPAPGPGAFAIKCPACPWPGINMRPGWETDDDRWAHAASIIMDGNFGAQHMRMKNPEDDVRLADGHGYMVTDDPYKDHLRTACKPKRQKLECNEHRAVIGAASGRAPLEATGIGAACCSRHGFFYPHCVVDFQKGEQQKNMDYCLFQVTVFLHGIMLLLVLYDVWCYYYKHLLWRFDQSPALALPPDLTITGGIGQFHVHAHRAECYPRFSPVFIPGAGQQLIEFIEPLWIETNEVAGSTRGMSTAHRQEFLDDHMNDSNWYKMTRLAVALSRKWVTACDKIGPAIDAFDDLTKTTPLEKVNAWTQAAEKAARERHNDYDVMAIYDVQSTKLPTLQQIQLELVQTENTRHGAQMGVAAWVVSGLKLEESK</sequence>
<dbReference type="OrthoDB" id="2751308at2759"/>
<gene>
    <name evidence="3" type="ORF">OH76DRAFT_1359233</name>
</gene>
<evidence type="ECO:0000259" key="2">
    <source>
        <dbReference type="Pfam" id="PF18803"/>
    </source>
</evidence>
<feature type="region of interest" description="Disordered" evidence="1">
    <location>
        <begin position="86"/>
        <end position="107"/>
    </location>
</feature>
<organism evidence="3 4">
    <name type="scientific">Lentinus brumalis</name>
    <dbReference type="NCBI Taxonomy" id="2498619"/>
    <lineage>
        <taxon>Eukaryota</taxon>
        <taxon>Fungi</taxon>
        <taxon>Dikarya</taxon>
        <taxon>Basidiomycota</taxon>
        <taxon>Agaricomycotina</taxon>
        <taxon>Agaricomycetes</taxon>
        <taxon>Polyporales</taxon>
        <taxon>Polyporaceae</taxon>
        <taxon>Lentinus</taxon>
    </lineage>
</organism>
<evidence type="ECO:0000313" key="3">
    <source>
        <dbReference type="EMBL" id="RDX44760.1"/>
    </source>
</evidence>
<protein>
    <recommendedName>
        <fullName evidence="2">CxC2-like cysteine cluster KDZ transposase-associated domain-containing protein</fullName>
    </recommendedName>
</protein>
<dbReference type="Pfam" id="PF18803">
    <property type="entry name" value="CxC2"/>
    <property type="match status" value="1"/>
</dbReference>
<dbReference type="PANTHER" id="PTHR33096:SF1">
    <property type="entry name" value="CXC1-LIKE CYSTEINE CLUSTER ASSOCIATED WITH KDZ TRANSPOSASES DOMAIN-CONTAINING PROTEIN"/>
    <property type="match status" value="1"/>
</dbReference>
<dbReference type="Pfam" id="PF18758">
    <property type="entry name" value="KDZ"/>
    <property type="match status" value="1"/>
</dbReference>
<dbReference type="Proteomes" id="UP000256964">
    <property type="component" value="Unassembled WGS sequence"/>
</dbReference>
<dbReference type="InterPro" id="IPR040521">
    <property type="entry name" value="KDZ"/>
</dbReference>
<dbReference type="PANTHER" id="PTHR33096">
    <property type="entry name" value="CXC2 DOMAIN-CONTAINING PROTEIN"/>
    <property type="match status" value="1"/>
</dbReference>
<feature type="domain" description="CxC2-like cysteine cluster KDZ transposase-associated" evidence="2">
    <location>
        <begin position="109"/>
        <end position="191"/>
    </location>
</feature>
<dbReference type="AlphaFoldDB" id="A0A371CWV8"/>
<reference evidence="3 4" key="1">
    <citation type="journal article" date="2018" name="Biotechnol. Biofuels">
        <title>Integrative visual omics of the white-rot fungus Polyporus brumalis exposes the biotechnological potential of its oxidative enzymes for delignifying raw plant biomass.</title>
        <authorList>
            <person name="Miyauchi S."/>
            <person name="Rancon A."/>
            <person name="Drula E."/>
            <person name="Hage H."/>
            <person name="Chaduli D."/>
            <person name="Favel A."/>
            <person name="Grisel S."/>
            <person name="Henrissat B."/>
            <person name="Herpoel-Gimbert I."/>
            <person name="Ruiz-Duenas F.J."/>
            <person name="Chevret D."/>
            <person name="Hainaut M."/>
            <person name="Lin J."/>
            <person name="Wang M."/>
            <person name="Pangilinan J."/>
            <person name="Lipzen A."/>
            <person name="Lesage-Meessen L."/>
            <person name="Navarro D."/>
            <person name="Riley R."/>
            <person name="Grigoriev I.V."/>
            <person name="Zhou S."/>
            <person name="Raouche S."/>
            <person name="Rosso M.N."/>
        </authorList>
    </citation>
    <scope>NUCLEOTIDE SEQUENCE [LARGE SCALE GENOMIC DNA]</scope>
    <source>
        <strain evidence="3 4">BRFM 1820</strain>
    </source>
</reference>
<dbReference type="InterPro" id="IPR041457">
    <property type="entry name" value="CxC2_KDZ-assoc"/>
</dbReference>
<dbReference type="STRING" id="139420.A0A371CWV8"/>
<keyword evidence="4" id="KW-1185">Reference proteome</keyword>
<evidence type="ECO:0000313" key="4">
    <source>
        <dbReference type="Proteomes" id="UP000256964"/>
    </source>
</evidence>
<accession>A0A371CWV8</accession>
<dbReference type="EMBL" id="KZ857446">
    <property type="protein sequence ID" value="RDX44760.1"/>
    <property type="molecule type" value="Genomic_DNA"/>
</dbReference>
<proteinExistence type="predicted"/>
<name>A0A371CWV8_9APHY</name>
<feature type="compositionally biased region" description="Polar residues" evidence="1">
    <location>
        <begin position="86"/>
        <end position="100"/>
    </location>
</feature>
<evidence type="ECO:0000256" key="1">
    <source>
        <dbReference type="SAM" id="MobiDB-lite"/>
    </source>
</evidence>